<dbReference type="Pfam" id="PF00072">
    <property type="entry name" value="Response_reg"/>
    <property type="match status" value="1"/>
</dbReference>
<dbReference type="InterPro" id="IPR011006">
    <property type="entry name" value="CheY-like_superfamily"/>
</dbReference>
<evidence type="ECO:0000256" key="1">
    <source>
        <dbReference type="ARBA" id="ARBA00023125"/>
    </source>
</evidence>
<dbReference type="InterPro" id="IPR016032">
    <property type="entry name" value="Sig_transdc_resp-reg_C-effctor"/>
</dbReference>
<dbReference type="InterPro" id="IPR001789">
    <property type="entry name" value="Sig_transdc_resp-reg_receiver"/>
</dbReference>
<dbReference type="GO" id="GO:0000976">
    <property type="term" value="F:transcription cis-regulatory region binding"/>
    <property type="evidence" value="ECO:0007669"/>
    <property type="project" value="TreeGrafter"/>
</dbReference>
<dbReference type="InterPro" id="IPR001867">
    <property type="entry name" value="OmpR/PhoB-type_DNA-bd"/>
</dbReference>
<dbReference type="InterPro" id="IPR036388">
    <property type="entry name" value="WH-like_DNA-bd_sf"/>
</dbReference>
<dbReference type="GO" id="GO:0006355">
    <property type="term" value="P:regulation of DNA-templated transcription"/>
    <property type="evidence" value="ECO:0007669"/>
    <property type="project" value="InterPro"/>
</dbReference>
<protein>
    <submittedName>
        <fullName evidence="4">Regulator of RpoS</fullName>
    </submittedName>
</protein>
<feature type="domain" description="Response regulatory" evidence="2">
    <location>
        <begin position="75"/>
        <end position="188"/>
    </location>
</feature>
<dbReference type="SMART" id="SM00862">
    <property type="entry name" value="Trans_reg_C"/>
    <property type="match status" value="1"/>
</dbReference>
<dbReference type="Gene3D" id="1.10.10.10">
    <property type="entry name" value="Winged helix-like DNA-binding domain superfamily/Winged helix DNA-binding domain"/>
    <property type="match status" value="1"/>
</dbReference>
<dbReference type="EMBL" id="VSSQ01007975">
    <property type="protein sequence ID" value="MPM37515.1"/>
    <property type="molecule type" value="Genomic_DNA"/>
</dbReference>
<dbReference type="Pfam" id="PF00486">
    <property type="entry name" value="Trans_reg_C"/>
    <property type="match status" value="1"/>
</dbReference>
<sequence length="295" mass="32931">MENAPRFRTFQRSECYCYYSKIDGFALQECGTAAGGASLRFELVPAISHARDNLHLREPSGKMGPKGVMRMNSYRIFIVEDDEVIARVMRDHLSSWGYTVRCAADFNRVLSEVVAFDPHLVLLDIMLPFFNGYHWCAGLRKISRVPIIFISSASDNMNLVLAMNMGGDDFLAKPFELPVLTAKVQALLRRTYDFGAPAHLLSCGGAILNLSAATLTVGADGVELTRNELKILQLLMENKGKTVSREALMTRLWESDEFVDENTLSVNVTRLRKKLDGVGLSDLIRTKKGVGYKVE</sequence>
<gene>
    <name evidence="4" type="primary">rssB_33</name>
    <name evidence="4" type="ORF">SDC9_84133</name>
</gene>
<accession>A0A644Z9F2</accession>
<dbReference type="GO" id="GO:0000156">
    <property type="term" value="F:phosphorelay response regulator activity"/>
    <property type="evidence" value="ECO:0007669"/>
    <property type="project" value="TreeGrafter"/>
</dbReference>
<dbReference type="PROSITE" id="PS50110">
    <property type="entry name" value="RESPONSE_REGULATORY"/>
    <property type="match status" value="1"/>
</dbReference>
<proteinExistence type="predicted"/>
<evidence type="ECO:0000313" key="4">
    <source>
        <dbReference type="EMBL" id="MPM37515.1"/>
    </source>
</evidence>
<dbReference type="CDD" id="cd00383">
    <property type="entry name" value="trans_reg_C"/>
    <property type="match status" value="1"/>
</dbReference>
<dbReference type="GO" id="GO:0032993">
    <property type="term" value="C:protein-DNA complex"/>
    <property type="evidence" value="ECO:0007669"/>
    <property type="project" value="TreeGrafter"/>
</dbReference>
<reference evidence="4" key="1">
    <citation type="submission" date="2019-08" db="EMBL/GenBank/DDBJ databases">
        <authorList>
            <person name="Kucharzyk K."/>
            <person name="Murdoch R.W."/>
            <person name="Higgins S."/>
            <person name="Loffler F."/>
        </authorList>
    </citation>
    <scope>NUCLEOTIDE SEQUENCE</scope>
</reference>
<dbReference type="SUPFAM" id="SSF46894">
    <property type="entry name" value="C-terminal effector domain of the bipartite response regulators"/>
    <property type="match status" value="1"/>
</dbReference>
<dbReference type="PANTHER" id="PTHR48111:SF43">
    <property type="entry name" value="STAGE 0 SPORULATION PROTEIN A HOMOLOG"/>
    <property type="match status" value="1"/>
</dbReference>
<dbReference type="InterPro" id="IPR039420">
    <property type="entry name" value="WalR-like"/>
</dbReference>
<name>A0A644Z9F2_9ZZZZ</name>
<dbReference type="GO" id="GO:0005829">
    <property type="term" value="C:cytosol"/>
    <property type="evidence" value="ECO:0007669"/>
    <property type="project" value="TreeGrafter"/>
</dbReference>
<dbReference type="PANTHER" id="PTHR48111">
    <property type="entry name" value="REGULATOR OF RPOS"/>
    <property type="match status" value="1"/>
</dbReference>
<comment type="caution">
    <text evidence="4">The sequence shown here is derived from an EMBL/GenBank/DDBJ whole genome shotgun (WGS) entry which is preliminary data.</text>
</comment>
<evidence type="ECO:0000259" key="3">
    <source>
        <dbReference type="PROSITE" id="PS51755"/>
    </source>
</evidence>
<dbReference type="CDD" id="cd18159">
    <property type="entry name" value="REC_OmpR_NsrR-like"/>
    <property type="match status" value="1"/>
</dbReference>
<dbReference type="AlphaFoldDB" id="A0A644Z9F2"/>
<dbReference type="SMART" id="SM00448">
    <property type="entry name" value="REC"/>
    <property type="match status" value="1"/>
</dbReference>
<dbReference type="PROSITE" id="PS51755">
    <property type="entry name" value="OMPR_PHOB"/>
    <property type="match status" value="1"/>
</dbReference>
<dbReference type="Gene3D" id="3.40.50.2300">
    <property type="match status" value="1"/>
</dbReference>
<dbReference type="SUPFAM" id="SSF52172">
    <property type="entry name" value="CheY-like"/>
    <property type="match status" value="1"/>
</dbReference>
<feature type="domain" description="OmpR/PhoB-type" evidence="3">
    <location>
        <begin position="198"/>
        <end position="295"/>
    </location>
</feature>
<organism evidence="4">
    <name type="scientific">bioreactor metagenome</name>
    <dbReference type="NCBI Taxonomy" id="1076179"/>
    <lineage>
        <taxon>unclassified sequences</taxon>
        <taxon>metagenomes</taxon>
        <taxon>ecological metagenomes</taxon>
    </lineage>
</organism>
<keyword evidence="1" id="KW-0238">DNA-binding</keyword>
<evidence type="ECO:0000259" key="2">
    <source>
        <dbReference type="PROSITE" id="PS50110"/>
    </source>
</evidence>